<sequence>MKRNLNLEVLISTMNRKDLSFLDSLFPKLDTSLYSILIINQTQLEEDLVSTNPKIRVINSRTFGLSKSRNLAIDNAVGDILLFSDDDVIYLPDFQNLIFKAYKTYPEATLISFQFLNDHRDLAKVYPKREGYLKSSKRPLSSVEISFKRRHVLSFGIRMDERFGLGSIFPSGEEQLFKNAVLQNHLKTAYVAAPLLIHPGKTSASSLESKKSIEATTAQKYMLYNNWTYLWLVKYVFFLFRHKYISFYDQVKAYKTGMKAISKLKTLSDED</sequence>
<protein>
    <submittedName>
        <fullName evidence="2">Glycosyl transferase family 2</fullName>
    </submittedName>
</protein>
<proteinExistence type="predicted"/>
<dbReference type="STRING" id="470826.SAMN04488027_103235"/>
<dbReference type="EMBL" id="FNCW01000003">
    <property type="protein sequence ID" value="SDG57591.1"/>
    <property type="molecule type" value="Genomic_DNA"/>
</dbReference>
<dbReference type="Gene3D" id="3.90.550.10">
    <property type="entry name" value="Spore Coat Polysaccharide Biosynthesis Protein SpsA, Chain A"/>
    <property type="match status" value="1"/>
</dbReference>
<feature type="domain" description="Glycosyltransferase 2-like" evidence="1">
    <location>
        <begin position="46"/>
        <end position="114"/>
    </location>
</feature>
<evidence type="ECO:0000313" key="2">
    <source>
        <dbReference type="EMBL" id="SDG57591.1"/>
    </source>
</evidence>
<dbReference type="CDD" id="cd00761">
    <property type="entry name" value="Glyco_tranf_GTA_type"/>
    <property type="match status" value="1"/>
</dbReference>
<dbReference type="AlphaFoldDB" id="A0A1G7VDE7"/>
<dbReference type="SUPFAM" id="SSF53448">
    <property type="entry name" value="Nucleotide-diphospho-sugar transferases"/>
    <property type="match status" value="1"/>
</dbReference>
<name>A0A1G7VDE7_9FLAO</name>
<dbReference type="InterPro" id="IPR001173">
    <property type="entry name" value="Glyco_trans_2-like"/>
</dbReference>
<organism evidence="2 3">
    <name type="scientific">Psychroflexus sediminis</name>
    <dbReference type="NCBI Taxonomy" id="470826"/>
    <lineage>
        <taxon>Bacteria</taxon>
        <taxon>Pseudomonadati</taxon>
        <taxon>Bacteroidota</taxon>
        <taxon>Flavobacteriia</taxon>
        <taxon>Flavobacteriales</taxon>
        <taxon>Flavobacteriaceae</taxon>
        <taxon>Psychroflexus</taxon>
    </lineage>
</organism>
<dbReference type="Pfam" id="PF00535">
    <property type="entry name" value="Glycos_transf_2"/>
    <property type="match status" value="1"/>
</dbReference>
<evidence type="ECO:0000259" key="1">
    <source>
        <dbReference type="Pfam" id="PF00535"/>
    </source>
</evidence>
<gene>
    <name evidence="2" type="ORF">SAMN04488027_103235</name>
</gene>
<reference evidence="2 3" key="1">
    <citation type="submission" date="2016-10" db="EMBL/GenBank/DDBJ databases">
        <authorList>
            <person name="de Groot N.N."/>
        </authorList>
    </citation>
    <scope>NUCLEOTIDE SEQUENCE [LARGE SCALE GENOMIC DNA]</scope>
    <source>
        <strain evidence="2 3">DSM 19803</strain>
    </source>
</reference>
<evidence type="ECO:0000313" key="3">
    <source>
        <dbReference type="Proteomes" id="UP000199296"/>
    </source>
</evidence>
<dbReference type="Proteomes" id="UP000199296">
    <property type="component" value="Unassembled WGS sequence"/>
</dbReference>
<dbReference type="GO" id="GO:0016740">
    <property type="term" value="F:transferase activity"/>
    <property type="evidence" value="ECO:0007669"/>
    <property type="project" value="UniProtKB-KW"/>
</dbReference>
<keyword evidence="3" id="KW-1185">Reference proteome</keyword>
<keyword evidence="2" id="KW-0808">Transferase</keyword>
<dbReference type="InterPro" id="IPR029044">
    <property type="entry name" value="Nucleotide-diphossugar_trans"/>
</dbReference>
<accession>A0A1G7VDE7</accession>